<comment type="caution">
    <text evidence="9">The sequence shown here is derived from an EMBL/GenBank/DDBJ whole genome shotgun (WGS) entry which is preliminary data.</text>
</comment>
<evidence type="ECO:0000259" key="7">
    <source>
        <dbReference type="Pfam" id="PF02687"/>
    </source>
</evidence>
<feature type="transmembrane region" description="Helical" evidence="6">
    <location>
        <begin position="688"/>
        <end position="709"/>
    </location>
</feature>
<dbReference type="Proteomes" id="UP000659388">
    <property type="component" value="Unassembled WGS sequence"/>
</dbReference>
<keyword evidence="2" id="KW-1003">Cell membrane</keyword>
<dbReference type="PANTHER" id="PTHR30572">
    <property type="entry name" value="MEMBRANE COMPONENT OF TRANSPORTER-RELATED"/>
    <property type="match status" value="1"/>
</dbReference>
<evidence type="ECO:0000256" key="1">
    <source>
        <dbReference type="ARBA" id="ARBA00004651"/>
    </source>
</evidence>
<feature type="transmembrane region" description="Helical" evidence="6">
    <location>
        <begin position="292"/>
        <end position="312"/>
    </location>
</feature>
<evidence type="ECO:0000256" key="2">
    <source>
        <dbReference type="ARBA" id="ARBA00022475"/>
    </source>
</evidence>
<feature type="domain" description="ABC3 transporter permease C-terminal" evidence="7">
    <location>
        <begin position="298"/>
        <end position="412"/>
    </location>
</feature>
<dbReference type="InterPro" id="IPR025857">
    <property type="entry name" value="MacB_PCD"/>
</dbReference>
<evidence type="ECO:0000259" key="8">
    <source>
        <dbReference type="Pfam" id="PF12704"/>
    </source>
</evidence>
<evidence type="ECO:0000256" key="5">
    <source>
        <dbReference type="ARBA" id="ARBA00023136"/>
    </source>
</evidence>
<dbReference type="Pfam" id="PF12704">
    <property type="entry name" value="MacB_PCD"/>
    <property type="match status" value="1"/>
</dbReference>
<keyword evidence="5 6" id="KW-0472">Membrane</keyword>
<feature type="transmembrane region" description="Helical" evidence="6">
    <location>
        <begin position="431"/>
        <end position="454"/>
    </location>
</feature>
<proteinExistence type="predicted"/>
<feature type="domain" description="ABC3 transporter permease C-terminal" evidence="7">
    <location>
        <begin position="689"/>
        <end position="801"/>
    </location>
</feature>
<reference evidence="9" key="1">
    <citation type="submission" date="2021-01" db="EMBL/GenBank/DDBJ databases">
        <title>Fulvivirga kasyanovii gen. nov., sp nov., a novel member of the phylum Bacteroidetes isolated from seawater in a mussel farm.</title>
        <authorList>
            <person name="Zhao L.-H."/>
            <person name="Wang Z.-J."/>
        </authorList>
    </citation>
    <scope>NUCLEOTIDE SEQUENCE</scope>
    <source>
        <strain evidence="9">2943</strain>
    </source>
</reference>
<dbReference type="PROSITE" id="PS51257">
    <property type="entry name" value="PROKAR_LIPOPROTEIN"/>
    <property type="match status" value="1"/>
</dbReference>
<feature type="domain" description="MacB-like periplasmic core" evidence="8">
    <location>
        <begin position="20"/>
        <end position="247"/>
    </location>
</feature>
<feature type="transmembrane region" description="Helical" evidence="6">
    <location>
        <begin position="737"/>
        <end position="760"/>
    </location>
</feature>
<evidence type="ECO:0000256" key="6">
    <source>
        <dbReference type="SAM" id="Phobius"/>
    </source>
</evidence>
<evidence type="ECO:0000256" key="3">
    <source>
        <dbReference type="ARBA" id="ARBA00022692"/>
    </source>
</evidence>
<keyword evidence="3 6" id="KW-0812">Transmembrane</keyword>
<protein>
    <submittedName>
        <fullName evidence="9">ABC transporter permease</fullName>
    </submittedName>
</protein>
<evidence type="ECO:0000256" key="4">
    <source>
        <dbReference type="ARBA" id="ARBA00022989"/>
    </source>
</evidence>
<name>A0A937K2D9_9BACT</name>
<feature type="transmembrane region" description="Helical" evidence="6">
    <location>
        <begin position="339"/>
        <end position="367"/>
    </location>
</feature>
<dbReference type="InterPro" id="IPR050250">
    <property type="entry name" value="Macrolide_Exporter_MacB"/>
</dbReference>
<accession>A0A937K2D9</accession>
<dbReference type="InterPro" id="IPR003838">
    <property type="entry name" value="ABC3_permease_C"/>
</dbReference>
<dbReference type="Pfam" id="PF02687">
    <property type="entry name" value="FtsX"/>
    <property type="match status" value="2"/>
</dbReference>
<dbReference type="GO" id="GO:0022857">
    <property type="term" value="F:transmembrane transporter activity"/>
    <property type="evidence" value="ECO:0007669"/>
    <property type="project" value="TreeGrafter"/>
</dbReference>
<sequence length="808" mass="89316">MLKNYFTIALRNMVRNKLFTAINILGLSVSIACCLLLFLYVSEQLGYDNHHGENVYRVTAYITQKGGSEIHAAHCSVPVAPAIQAQIPEVEEAARVLNTELFGKDIIDLGEDSYYIKGGAAADASIFDILKYDIIAGNPNTPLPHPNAVVLEKEWAEKLFASDNAVGKSVKISTGMGVTDYEITAVYDKDSYNTHLTPSFIISLINTGWHGFIENLSSQWVTNNLAATYVRLQNGTSAETVVDKIDQIFRKNGAEDMKAYGMDKKMALQPIADIHTNDSYFESSGHGVSLTFIHVLIAIGVLILTLACVNYINLSTAKASNRALEVGVRKVMGISSKGLIGQFLGESFIVVLISLIISFCLASLTLPIFNQLVDQPIALDTKNTIPIIQYMIIFLFVTSFAAGIYPAVYLSSFKPTVVLKGKNKDKGSAAVLRKVLVIGQFVISIVLISAILVISDQVDFIKNKDLGFQPDSKIVIPLANDLNKQAQVLKDRFKTLAEVSEVGGGNNIPGEFIFSDIFLYKSGETVDDAVRIYQNWVDEDYIKALDMNLIAGRNFKAGMTDDSLSFRIIINHEAAAQFGFTTDDAIGQTLHNEWNGTEYAYRIVGVIDDINQTTLHKNVEPTMLVCGNGQVPQLVVKANTENYATTKANLQSIWKEIIPNTPFEAFLLNDHIIKQYHSDFKTFNLIKYFAIISIFISCMGLYALSVFVAERRFKEIGVRKVLGANIKNILVMVSKDLSLLIIIAFVLSVPISFYVMNIWLSNFAYKVDQRPVTYVIAGLATILIAWITIGYQSIKAARTNPVEVLKDE</sequence>
<organism evidence="9 10">
    <name type="scientific">Fulvivirga sediminis</name>
    <dbReference type="NCBI Taxonomy" id="2803949"/>
    <lineage>
        <taxon>Bacteria</taxon>
        <taxon>Pseudomonadati</taxon>
        <taxon>Bacteroidota</taxon>
        <taxon>Cytophagia</taxon>
        <taxon>Cytophagales</taxon>
        <taxon>Fulvivirgaceae</taxon>
        <taxon>Fulvivirga</taxon>
    </lineage>
</organism>
<dbReference type="PANTHER" id="PTHR30572:SF18">
    <property type="entry name" value="ABC-TYPE MACROLIDE FAMILY EXPORT SYSTEM PERMEASE COMPONENT 2"/>
    <property type="match status" value="1"/>
</dbReference>
<dbReference type="AlphaFoldDB" id="A0A937K2D9"/>
<keyword evidence="4 6" id="KW-1133">Transmembrane helix</keyword>
<evidence type="ECO:0000313" key="10">
    <source>
        <dbReference type="Proteomes" id="UP000659388"/>
    </source>
</evidence>
<dbReference type="EMBL" id="JAESIY010000011">
    <property type="protein sequence ID" value="MBL3658270.1"/>
    <property type="molecule type" value="Genomic_DNA"/>
</dbReference>
<gene>
    <name evidence="9" type="ORF">JL102_19110</name>
</gene>
<feature type="transmembrane region" description="Helical" evidence="6">
    <location>
        <begin position="387"/>
        <end position="410"/>
    </location>
</feature>
<keyword evidence="10" id="KW-1185">Reference proteome</keyword>
<dbReference type="GO" id="GO:0005886">
    <property type="term" value="C:plasma membrane"/>
    <property type="evidence" value="ECO:0007669"/>
    <property type="project" value="UniProtKB-SubCell"/>
</dbReference>
<evidence type="ECO:0000313" key="9">
    <source>
        <dbReference type="EMBL" id="MBL3658270.1"/>
    </source>
</evidence>
<comment type="subcellular location">
    <subcellularLocation>
        <location evidence="1">Cell membrane</location>
        <topology evidence="1">Multi-pass membrane protein</topology>
    </subcellularLocation>
</comment>
<dbReference type="RefSeq" id="WP_202246061.1">
    <property type="nucleotide sequence ID" value="NZ_JAESIY010000011.1"/>
</dbReference>
<feature type="transmembrane region" description="Helical" evidence="6">
    <location>
        <begin position="21"/>
        <end position="41"/>
    </location>
</feature>
<feature type="transmembrane region" description="Helical" evidence="6">
    <location>
        <begin position="772"/>
        <end position="791"/>
    </location>
</feature>